<feature type="domain" description="VWFA" evidence="2">
    <location>
        <begin position="139"/>
        <end position="203"/>
    </location>
</feature>
<feature type="compositionally biased region" description="Low complexity" evidence="1">
    <location>
        <begin position="418"/>
        <end position="427"/>
    </location>
</feature>
<evidence type="ECO:0000313" key="3">
    <source>
        <dbReference type="EMBL" id="MBU9699216.1"/>
    </source>
</evidence>
<dbReference type="EMBL" id="JAAATX020000011">
    <property type="protein sequence ID" value="MBU9699216.1"/>
    <property type="molecule type" value="Genomic_DNA"/>
</dbReference>
<dbReference type="Pfam" id="PF00092">
    <property type="entry name" value="VWA"/>
    <property type="match status" value="1"/>
</dbReference>
<sequence>MRNPLPRPLRRFAARQDGSLLVFGLFLFATFFLMSGMAVDLMRTENRRTALTQTLDRCALNAAALRQTLDPETVMRDCVDRAGLLSFLTDVNVTNSTGQRSVEATAEMSVETLFMGASGVDQIAVNARSKAEQRATNIEVVLVLDVSGSMAGTKLTGLKTAARNFVSTVLANNNNNISIAVVPYNGQVNLGASLRSKYNVTHLPNLTATADVNCVDMPTSVYGYAGIPRSLALPATGWVDAYNTLESFPSTHSTTGMTPDPDSVWCPPSTVNVVRLPDNNITALHGYINALTAIGATSINAGLKWGGALLDPEARSIVNDFVTAGTVPAAFRDRPFDYSRRDALKIIVLMTDGENFGDVRLNDDYRTGPSPIFRGTDGNYSIQHVTGRPSAAGSNQFWVPHRDPDGRSRNGLQGEWRSTSWGGTTSTQGTRLSWQEVWQNLNVSWVAWHLYARPLAGTLSEATIYTNQINAFRTRRGTNTSTPDMDAELQQICTATKSQGVLIYGVAFSAPTRGINTVSNCASSTGHFFESTSTTALNAAFQAIATNITQLRLIN</sequence>
<dbReference type="Pfam" id="PF13400">
    <property type="entry name" value="Tad"/>
    <property type="match status" value="1"/>
</dbReference>
<accession>A0ABS6J627</accession>
<feature type="region of interest" description="Disordered" evidence="1">
    <location>
        <begin position="400"/>
        <end position="427"/>
    </location>
</feature>
<protein>
    <submittedName>
        <fullName evidence="3">VWA domain-containing protein</fullName>
    </submittedName>
</protein>
<proteinExistence type="predicted"/>
<dbReference type="RefSeq" id="WP_161763345.1">
    <property type="nucleotide sequence ID" value="NZ_JAAATX020000011.1"/>
</dbReference>
<comment type="caution">
    <text evidence="3">The sequence shown here is derived from an EMBL/GenBank/DDBJ whole genome shotgun (WGS) entry which is preliminary data.</text>
</comment>
<evidence type="ECO:0000256" key="1">
    <source>
        <dbReference type="SAM" id="MobiDB-lite"/>
    </source>
</evidence>
<dbReference type="CDD" id="cd00198">
    <property type="entry name" value="vWFA"/>
    <property type="match status" value="1"/>
</dbReference>
<dbReference type="Gene3D" id="3.40.50.410">
    <property type="entry name" value="von Willebrand factor, type A domain"/>
    <property type="match status" value="1"/>
</dbReference>
<reference evidence="3 4" key="1">
    <citation type="submission" date="2021-06" db="EMBL/GenBank/DDBJ databases">
        <title>Rhodobacteraceae bacterium strain HSP-20.</title>
        <authorList>
            <person name="Chen W.-M."/>
        </authorList>
    </citation>
    <scope>NUCLEOTIDE SEQUENCE [LARGE SCALE GENOMIC DNA]</scope>
    <source>
        <strain evidence="3 4">HSP-20</strain>
    </source>
</reference>
<dbReference type="InterPro" id="IPR028087">
    <property type="entry name" value="Tad_N"/>
</dbReference>
<evidence type="ECO:0000313" key="4">
    <source>
        <dbReference type="Proteomes" id="UP000731907"/>
    </source>
</evidence>
<keyword evidence="4" id="KW-1185">Reference proteome</keyword>
<dbReference type="InterPro" id="IPR002035">
    <property type="entry name" value="VWF_A"/>
</dbReference>
<dbReference type="PROSITE" id="PS50234">
    <property type="entry name" value="VWFA"/>
    <property type="match status" value="1"/>
</dbReference>
<name>A0ABS6J627_9RHOB</name>
<organism evidence="3 4">
    <name type="scientific">Paragemmobacter amnigenus</name>
    <dbReference type="NCBI Taxonomy" id="2852097"/>
    <lineage>
        <taxon>Bacteria</taxon>
        <taxon>Pseudomonadati</taxon>
        <taxon>Pseudomonadota</taxon>
        <taxon>Alphaproteobacteria</taxon>
        <taxon>Rhodobacterales</taxon>
        <taxon>Paracoccaceae</taxon>
        <taxon>Paragemmobacter</taxon>
    </lineage>
</organism>
<gene>
    <name evidence="3" type="ORF">GU927_015300</name>
</gene>
<dbReference type="InterPro" id="IPR036465">
    <property type="entry name" value="vWFA_dom_sf"/>
</dbReference>
<evidence type="ECO:0000259" key="2">
    <source>
        <dbReference type="PROSITE" id="PS50234"/>
    </source>
</evidence>
<dbReference type="Proteomes" id="UP000731907">
    <property type="component" value="Unassembled WGS sequence"/>
</dbReference>
<dbReference type="SUPFAM" id="SSF53300">
    <property type="entry name" value="vWA-like"/>
    <property type="match status" value="1"/>
</dbReference>